<accession>A0A248TPW5</accession>
<evidence type="ECO:0000313" key="2">
    <source>
        <dbReference type="EMBL" id="ASV70169.1"/>
    </source>
</evidence>
<gene>
    <name evidence="2" type="ORF">CKF48_23055</name>
</gene>
<keyword evidence="3" id="KW-1185">Reference proteome</keyword>
<geneLocation type="plasmid" evidence="3">
    <name>pbkbdgp4a</name>
</geneLocation>
<name>A0A248TPW5_9BACI</name>
<keyword evidence="1" id="KW-0732">Signal</keyword>
<dbReference type="Proteomes" id="UP000215137">
    <property type="component" value="Plasmid pBkBDGP4A"/>
</dbReference>
<reference evidence="2 3" key="1">
    <citation type="submission" date="2017-08" db="EMBL/GenBank/DDBJ databases">
        <title>Complete Genome Sequence of Bacillus kochii Oregon-R-modENCODE STRAIN BDGP4, isolated from Drosophila melanogaster gut.</title>
        <authorList>
            <person name="Wan K.H."/>
            <person name="Yu C."/>
            <person name="Park S."/>
            <person name="Hammonds A.S."/>
            <person name="Booth B.W."/>
            <person name="Celniker S.E."/>
        </authorList>
    </citation>
    <scope>NUCLEOTIDE SEQUENCE [LARGE SCALE GENOMIC DNA]</scope>
    <source>
        <strain evidence="2 3">BDGP4</strain>
        <plasmid evidence="3">pbkbdgp4a</plasmid>
    </source>
</reference>
<organism evidence="2 3">
    <name type="scientific">Cytobacillus kochii</name>
    <dbReference type="NCBI Taxonomy" id="859143"/>
    <lineage>
        <taxon>Bacteria</taxon>
        <taxon>Bacillati</taxon>
        <taxon>Bacillota</taxon>
        <taxon>Bacilli</taxon>
        <taxon>Bacillales</taxon>
        <taxon>Bacillaceae</taxon>
        <taxon>Cytobacillus</taxon>
    </lineage>
</organism>
<dbReference type="KEGG" id="bko:CKF48_23055"/>
<evidence type="ECO:0000313" key="3">
    <source>
        <dbReference type="Proteomes" id="UP000215137"/>
    </source>
</evidence>
<evidence type="ECO:0008006" key="4">
    <source>
        <dbReference type="Google" id="ProtNLM"/>
    </source>
</evidence>
<dbReference type="AlphaFoldDB" id="A0A248TPW5"/>
<feature type="signal peptide" evidence="1">
    <location>
        <begin position="1"/>
        <end position="25"/>
    </location>
</feature>
<sequence>MKKIIISSLLAILLCISSFSAITNARNTQTMEFPPSAKVNNQLFGYFMLDLYHKEILSHVQRYYKDKNVQGYGMPENDQSVFIRTTRNLDEDLENQFSYLLKVTLLPSYQNGTVVGKDTLYFAVEPSVLNTTKVPDGTNKIKLIKYEHEEVQKKMTSQEVVFLYPPSN</sequence>
<feature type="chain" id="PRO_5039367690" description="DUF3888 domain-containing protein" evidence="1">
    <location>
        <begin position="26"/>
        <end position="168"/>
    </location>
</feature>
<evidence type="ECO:0000256" key="1">
    <source>
        <dbReference type="SAM" id="SignalP"/>
    </source>
</evidence>
<dbReference type="EMBL" id="CP022984">
    <property type="protein sequence ID" value="ASV70169.1"/>
    <property type="molecule type" value="Genomic_DNA"/>
</dbReference>
<keyword evidence="2" id="KW-0614">Plasmid</keyword>
<dbReference type="RefSeq" id="WP_095373731.1">
    <property type="nucleotide sequence ID" value="NZ_CP022984.1"/>
</dbReference>
<protein>
    <recommendedName>
        <fullName evidence="4">DUF3888 domain-containing protein</fullName>
    </recommendedName>
</protein>
<proteinExistence type="predicted"/>
<dbReference type="OrthoDB" id="2888691at2"/>